<organism evidence="9 10">
    <name type="scientific">Lophiostoma macrostomum CBS 122681</name>
    <dbReference type="NCBI Taxonomy" id="1314788"/>
    <lineage>
        <taxon>Eukaryota</taxon>
        <taxon>Fungi</taxon>
        <taxon>Dikarya</taxon>
        <taxon>Ascomycota</taxon>
        <taxon>Pezizomycotina</taxon>
        <taxon>Dothideomycetes</taxon>
        <taxon>Pleosporomycetidae</taxon>
        <taxon>Pleosporales</taxon>
        <taxon>Lophiostomataceae</taxon>
        <taxon>Lophiostoma</taxon>
    </lineage>
</organism>
<feature type="transmembrane region" description="Helical" evidence="7">
    <location>
        <begin position="96"/>
        <end position="118"/>
    </location>
</feature>
<feature type="domain" description="Rhodopsin" evidence="8">
    <location>
        <begin position="35"/>
        <end position="273"/>
    </location>
</feature>
<dbReference type="EMBL" id="MU004665">
    <property type="protein sequence ID" value="KAF2647185.1"/>
    <property type="molecule type" value="Genomic_DNA"/>
</dbReference>
<sequence>MSSSATTTTGPENNSALYLVPISIFSAIALVLVILRLWTRLARTRHLYADDWLILVAEVVSFTGFCIAAAAVGSGWGRRYATIAPEELITILKLQFALQTTWLVSLCLVRISVACSLLRFGTDKPWRFTLYSIMAVQALISSSYVVIQFAQCTPVSANWQSVPDVKCWSTQPLVDYGWVIAGVYVTIDLVLSLMPIRLIRTLSRSTSEKILIGVLMALGLLATAVACAKMTTFNDYGKGDPMQATIKPSMYAKLEELVGIVASCLPCLKSPVEHFLKRFGILKEHEISRPSFVNSQPLPTPKEVDGRSSSAGSFPMKSGVRVDSVSVTPGSAGSYSRAIPGQSSQEWNAV</sequence>
<feature type="transmembrane region" description="Helical" evidence="7">
    <location>
        <begin position="130"/>
        <end position="150"/>
    </location>
</feature>
<keyword evidence="10" id="KW-1185">Reference proteome</keyword>
<dbReference type="AlphaFoldDB" id="A0A6A6SH08"/>
<keyword evidence="2 7" id="KW-0812">Transmembrane</keyword>
<evidence type="ECO:0000313" key="9">
    <source>
        <dbReference type="EMBL" id="KAF2647185.1"/>
    </source>
</evidence>
<dbReference type="Pfam" id="PF20684">
    <property type="entry name" value="Fung_rhodopsin"/>
    <property type="match status" value="1"/>
</dbReference>
<evidence type="ECO:0000256" key="1">
    <source>
        <dbReference type="ARBA" id="ARBA00004141"/>
    </source>
</evidence>
<gene>
    <name evidence="9" type="ORF">K491DRAFT_325724</name>
</gene>
<feature type="transmembrane region" description="Helical" evidence="7">
    <location>
        <begin position="210"/>
        <end position="231"/>
    </location>
</feature>
<evidence type="ECO:0000256" key="4">
    <source>
        <dbReference type="ARBA" id="ARBA00023136"/>
    </source>
</evidence>
<accession>A0A6A6SH08</accession>
<comment type="subcellular location">
    <subcellularLocation>
        <location evidence="1">Membrane</location>
        <topology evidence="1">Multi-pass membrane protein</topology>
    </subcellularLocation>
</comment>
<feature type="compositionally biased region" description="Polar residues" evidence="6">
    <location>
        <begin position="341"/>
        <end position="350"/>
    </location>
</feature>
<evidence type="ECO:0000256" key="7">
    <source>
        <dbReference type="SAM" id="Phobius"/>
    </source>
</evidence>
<dbReference type="GO" id="GO:0016020">
    <property type="term" value="C:membrane"/>
    <property type="evidence" value="ECO:0007669"/>
    <property type="project" value="UniProtKB-SubCell"/>
</dbReference>
<feature type="region of interest" description="Disordered" evidence="6">
    <location>
        <begin position="292"/>
        <end position="350"/>
    </location>
</feature>
<dbReference type="InterPro" id="IPR049326">
    <property type="entry name" value="Rhodopsin_dom_fungi"/>
</dbReference>
<evidence type="ECO:0000256" key="2">
    <source>
        <dbReference type="ARBA" id="ARBA00022692"/>
    </source>
</evidence>
<reference evidence="9" key="1">
    <citation type="journal article" date="2020" name="Stud. Mycol.">
        <title>101 Dothideomycetes genomes: a test case for predicting lifestyles and emergence of pathogens.</title>
        <authorList>
            <person name="Haridas S."/>
            <person name="Albert R."/>
            <person name="Binder M."/>
            <person name="Bloem J."/>
            <person name="Labutti K."/>
            <person name="Salamov A."/>
            <person name="Andreopoulos B."/>
            <person name="Baker S."/>
            <person name="Barry K."/>
            <person name="Bills G."/>
            <person name="Bluhm B."/>
            <person name="Cannon C."/>
            <person name="Castanera R."/>
            <person name="Culley D."/>
            <person name="Daum C."/>
            <person name="Ezra D."/>
            <person name="Gonzalez J."/>
            <person name="Henrissat B."/>
            <person name="Kuo A."/>
            <person name="Liang C."/>
            <person name="Lipzen A."/>
            <person name="Lutzoni F."/>
            <person name="Magnuson J."/>
            <person name="Mondo S."/>
            <person name="Nolan M."/>
            <person name="Ohm R."/>
            <person name="Pangilinan J."/>
            <person name="Park H.-J."/>
            <person name="Ramirez L."/>
            <person name="Alfaro M."/>
            <person name="Sun H."/>
            <person name="Tritt A."/>
            <person name="Yoshinaga Y."/>
            <person name="Zwiers L.-H."/>
            <person name="Turgeon B."/>
            <person name="Goodwin S."/>
            <person name="Spatafora J."/>
            <person name="Crous P."/>
            <person name="Grigoriev I."/>
        </authorList>
    </citation>
    <scope>NUCLEOTIDE SEQUENCE</scope>
    <source>
        <strain evidence="9">CBS 122681</strain>
    </source>
</reference>
<comment type="similarity">
    <text evidence="5">Belongs to the SAT4 family.</text>
</comment>
<evidence type="ECO:0000256" key="3">
    <source>
        <dbReference type="ARBA" id="ARBA00022989"/>
    </source>
</evidence>
<dbReference type="InterPro" id="IPR052337">
    <property type="entry name" value="SAT4-like"/>
</dbReference>
<protein>
    <recommendedName>
        <fullName evidence="8">Rhodopsin domain-containing protein</fullName>
    </recommendedName>
</protein>
<evidence type="ECO:0000313" key="10">
    <source>
        <dbReference type="Proteomes" id="UP000799324"/>
    </source>
</evidence>
<proteinExistence type="inferred from homology"/>
<keyword evidence="3 7" id="KW-1133">Transmembrane helix</keyword>
<dbReference type="PANTHER" id="PTHR33048:SF129">
    <property type="entry name" value="INTEGRAL MEMBRANE PROTEIN-RELATED"/>
    <property type="match status" value="1"/>
</dbReference>
<dbReference type="PANTHER" id="PTHR33048">
    <property type="entry name" value="PTH11-LIKE INTEGRAL MEMBRANE PROTEIN (AFU_ORTHOLOGUE AFUA_5G11245)"/>
    <property type="match status" value="1"/>
</dbReference>
<dbReference type="OrthoDB" id="5278984at2759"/>
<feature type="transmembrane region" description="Helical" evidence="7">
    <location>
        <begin position="51"/>
        <end position="76"/>
    </location>
</feature>
<evidence type="ECO:0000256" key="6">
    <source>
        <dbReference type="SAM" id="MobiDB-lite"/>
    </source>
</evidence>
<evidence type="ECO:0000256" key="5">
    <source>
        <dbReference type="ARBA" id="ARBA00038359"/>
    </source>
</evidence>
<keyword evidence="4 7" id="KW-0472">Membrane</keyword>
<dbReference type="Proteomes" id="UP000799324">
    <property type="component" value="Unassembled WGS sequence"/>
</dbReference>
<feature type="compositionally biased region" description="Polar residues" evidence="6">
    <location>
        <begin position="325"/>
        <end position="334"/>
    </location>
</feature>
<feature type="transmembrane region" description="Helical" evidence="7">
    <location>
        <begin position="16"/>
        <end position="39"/>
    </location>
</feature>
<name>A0A6A6SH08_9PLEO</name>
<evidence type="ECO:0000259" key="8">
    <source>
        <dbReference type="Pfam" id="PF20684"/>
    </source>
</evidence>
<feature type="transmembrane region" description="Helical" evidence="7">
    <location>
        <begin position="176"/>
        <end position="198"/>
    </location>
</feature>